<reference evidence="2" key="2">
    <citation type="submission" date="2020-11" db="EMBL/GenBank/DDBJ databases">
        <authorList>
            <person name="McCartney M.A."/>
            <person name="Auch B."/>
            <person name="Kono T."/>
            <person name="Mallez S."/>
            <person name="Becker A."/>
            <person name="Gohl D.M."/>
            <person name="Silverstein K.A.T."/>
            <person name="Koren S."/>
            <person name="Bechman K.B."/>
            <person name="Herman A."/>
            <person name="Abrahante J.E."/>
            <person name="Garbe J."/>
        </authorList>
    </citation>
    <scope>NUCLEOTIDE SEQUENCE</scope>
    <source>
        <strain evidence="2">Duluth1</strain>
        <tissue evidence="2">Whole animal</tissue>
    </source>
</reference>
<reference evidence="2" key="1">
    <citation type="journal article" date="2019" name="bioRxiv">
        <title>The Genome of the Zebra Mussel, Dreissena polymorpha: A Resource for Invasive Species Research.</title>
        <authorList>
            <person name="McCartney M.A."/>
            <person name="Auch B."/>
            <person name="Kono T."/>
            <person name="Mallez S."/>
            <person name="Zhang Y."/>
            <person name="Obille A."/>
            <person name="Becker A."/>
            <person name="Abrahante J.E."/>
            <person name="Garbe J."/>
            <person name="Badalamenti J.P."/>
            <person name="Herman A."/>
            <person name="Mangelson H."/>
            <person name="Liachko I."/>
            <person name="Sullivan S."/>
            <person name="Sone E.D."/>
            <person name="Koren S."/>
            <person name="Silverstein K.A.T."/>
            <person name="Beckman K.B."/>
            <person name="Gohl D.M."/>
        </authorList>
    </citation>
    <scope>NUCLEOTIDE SEQUENCE</scope>
    <source>
        <strain evidence="2">Duluth1</strain>
        <tissue evidence="2">Whole animal</tissue>
    </source>
</reference>
<evidence type="ECO:0000313" key="3">
    <source>
        <dbReference type="Proteomes" id="UP000828390"/>
    </source>
</evidence>
<feature type="signal peptide" evidence="1">
    <location>
        <begin position="1"/>
        <end position="19"/>
    </location>
</feature>
<protein>
    <recommendedName>
        <fullName evidence="4">Secreted protein</fullName>
    </recommendedName>
</protein>
<feature type="chain" id="PRO_5038395648" description="Secreted protein" evidence="1">
    <location>
        <begin position="20"/>
        <end position="71"/>
    </location>
</feature>
<evidence type="ECO:0000313" key="2">
    <source>
        <dbReference type="EMBL" id="KAH3689975.1"/>
    </source>
</evidence>
<accession>A0A9D3Y190</accession>
<dbReference type="Proteomes" id="UP000828390">
    <property type="component" value="Unassembled WGS sequence"/>
</dbReference>
<keyword evidence="1" id="KW-0732">Signal</keyword>
<sequence length="71" mass="7369">MCFGLLVIFFAVVVGSTSSGRSVGGCCTFTAGCQSADDVTAPLIVEDYPGILVIFLLDAGSYKKKKQVGES</sequence>
<comment type="caution">
    <text evidence="2">The sequence shown here is derived from an EMBL/GenBank/DDBJ whole genome shotgun (WGS) entry which is preliminary data.</text>
</comment>
<keyword evidence="3" id="KW-1185">Reference proteome</keyword>
<dbReference type="EMBL" id="JAIWYP010000086">
    <property type="protein sequence ID" value="KAH3689975.1"/>
    <property type="molecule type" value="Genomic_DNA"/>
</dbReference>
<name>A0A9D3Y190_DREPO</name>
<evidence type="ECO:0000256" key="1">
    <source>
        <dbReference type="SAM" id="SignalP"/>
    </source>
</evidence>
<gene>
    <name evidence="2" type="ORF">DPMN_191129</name>
</gene>
<evidence type="ECO:0008006" key="4">
    <source>
        <dbReference type="Google" id="ProtNLM"/>
    </source>
</evidence>
<organism evidence="2 3">
    <name type="scientific">Dreissena polymorpha</name>
    <name type="common">Zebra mussel</name>
    <name type="synonym">Mytilus polymorpha</name>
    <dbReference type="NCBI Taxonomy" id="45954"/>
    <lineage>
        <taxon>Eukaryota</taxon>
        <taxon>Metazoa</taxon>
        <taxon>Spiralia</taxon>
        <taxon>Lophotrochozoa</taxon>
        <taxon>Mollusca</taxon>
        <taxon>Bivalvia</taxon>
        <taxon>Autobranchia</taxon>
        <taxon>Heteroconchia</taxon>
        <taxon>Euheterodonta</taxon>
        <taxon>Imparidentia</taxon>
        <taxon>Neoheterodontei</taxon>
        <taxon>Myida</taxon>
        <taxon>Dreissenoidea</taxon>
        <taxon>Dreissenidae</taxon>
        <taxon>Dreissena</taxon>
    </lineage>
</organism>
<dbReference type="AlphaFoldDB" id="A0A9D3Y190"/>
<proteinExistence type="predicted"/>